<feature type="compositionally biased region" description="Low complexity" evidence="1">
    <location>
        <begin position="97"/>
        <end position="118"/>
    </location>
</feature>
<organism evidence="2">
    <name type="scientific">Oryza glumipatula</name>
    <dbReference type="NCBI Taxonomy" id="40148"/>
    <lineage>
        <taxon>Eukaryota</taxon>
        <taxon>Viridiplantae</taxon>
        <taxon>Streptophyta</taxon>
        <taxon>Embryophyta</taxon>
        <taxon>Tracheophyta</taxon>
        <taxon>Spermatophyta</taxon>
        <taxon>Magnoliopsida</taxon>
        <taxon>Liliopsida</taxon>
        <taxon>Poales</taxon>
        <taxon>Poaceae</taxon>
        <taxon>BOP clade</taxon>
        <taxon>Oryzoideae</taxon>
        <taxon>Oryzeae</taxon>
        <taxon>Oryzinae</taxon>
        <taxon>Oryza</taxon>
    </lineage>
</organism>
<feature type="compositionally biased region" description="Basic residues" evidence="1">
    <location>
        <begin position="119"/>
        <end position="128"/>
    </location>
</feature>
<evidence type="ECO:0000256" key="1">
    <source>
        <dbReference type="SAM" id="MobiDB-lite"/>
    </source>
</evidence>
<dbReference type="Proteomes" id="UP000026961">
    <property type="component" value="Chromosome 6"/>
</dbReference>
<accession>A0A0E0AA95</accession>
<name>A0A0E0AA95_9ORYZ</name>
<evidence type="ECO:0000313" key="2">
    <source>
        <dbReference type="EnsemblPlants" id="OGLUM06G17640.1"/>
    </source>
</evidence>
<dbReference type="EnsemblPlants" id="OGLUM06G17640.1">
    <property type="protein sequence ID" value="OGLUM06G17640.1"/>
    <property type="gene ID" value="OGLUM06G17640"/>
</dbReference>
<sequence>MTASHSPFTASTVPHAQWMLKEHNECTSHLSLSLTPPLHSSLFPKPKHQKQQHTPHIAFQVQENTPHAQNAQSSAILPGSGDLAVVAVHPRTNLSSTWWASPSSPPATRTADAAPAAVPHHRSNTKLRRPGDVDAGVLLPLAINHRLRRSLDLAASRKNTSKKKRVSLLTTRFRSLQTKASLALL</sequence>
<evidence type="ECO:0000313" key="3">
    <source>
        <dbReference type="Proteomes" id="UP000026961"/>
    </source>
</evidence>
<dbReference type="AlphaFoldDB" id="A0A0E0AA95"/>
<feature type="region of interest" description="Disordered" evidence="1">
    <location>
        <begin position="97"/>
        <end position="129"/>
    </location>
</feature>
<proteinExistence type="predicted"/>
<keyword evidence="3" id="KW-1185">Reference proteome</keyword>
<dbReference type="HOGENOM" id="CLU_1463460_0_0_1"/>
<dbReference type="Gramene" id="OGLUM06G17640.1">
    <property type="protein sequence ID" value="OGLUM06G17640.1"/>
    <property type="gene ID" value="OGLUM06G17640"/>
</dbReference>
<reference evidence="2" key="1">
    <citation type="submission" date="2015-04" db="UniProtKB">
        <authorList>
            <consortium name="EnsemblPlants"/>
        </authorList>
    </citation>
    <scope>IDENTIFICATION</scope>
</reference>
<protein>
    <submittedName>
        <fullName evidence="2">Uncharacterized protein</fullName>
    </submittedName>
</protein>
<reference evidence="2" key="2">
    <citation type="submission" date="2018-05" db="EMBL/GenBank/DDBJ databases">
        <title>OgluRS3 (Oryza glumaepatula Reference Sequence Version 3).</title>
        <authorList>
            <person name="Zhang J."/>
            <person name="Kudrna D."/>
            <person name="Lee S."/>
            <person name="Talag J."/>
            <person name="Welchert J."/>
            <person name="Wing R.A."/>
        </authorList>
    </citation>
    <scope>NUCLEOTIDE SEQUENCE [LARGE SCALE GENOMIC DNA]</scope>
</reference>